<organism evidence="1 2">
    <name type="scientific">Gimesia chilikensis</name>
    <dbReference type="NCBI Taxonomy" id="2605989"/>
    <lineage>
        <taxon>Bacteria</taxon>
        <taxon>Pseudomonadati</taxon>
        <taxon>Planctomycetota</taxon>
        <taxon>Planctomycetia</taxon>
        <taxon>Planctomycetales</taxon>
        <taxon>Planctomycetaceae</taxon>
        <taxon>Gimesia</taxon>
    </lineage>
</organism>
<name>A0A517PIH3_9PLAN</name>
<evidence type="ECO:0000313" key="2">
    <source>
        <dbReference type="Proteomes" id="UP000320421"/>
    </source>
</evidence>
<dbReference type="PANTHER" id="PTHR38567">
    <property type="entry name" value="DUF4291 DOMAIN-CONTAINING PROTEIN"/>
    <property type="match status" value="1"/>
</dbReference>
<dbReference type="RefSeq" id="WP_145181036.1">
    <property type="nucleotide sequence ID" value="NZ_CP036266.1"/>
</dbReference>
<sequence length="217" mass="24819">MVSLPTVSYREQIKIWPQSGKHILAHYDAETIVVYQAYSPAIGKFAARRGYFGGDFKYSRMSWIKPNFLWMMYRSAWGTSQGQEVVLGIRLRKSFFDALLDQAVASSFPRGDGRFIDQTEWQQAVQQSDVRIQWDPDHDPIGNKCERRAVQLGLRGAALENYGKREALEIIDLSEFVAEQRPFAASWDQGELQTPVEQVYVPEDPEIGLKVGIELTR</sequence>
<keyword evidence="2" id="KW-1185">Reference proteome</keyword>
<evidence type="ECO:0000313" key="1">
    <source>
        <dbReference type="EMBL" id="QDT19155.1"/>
    </source>
</evidence>
<dbReference type="OrthoDB" id="65842at2"/>
<dbReference type="Pfam" id="PF14124">
    <property type="entry name" value="DUF4291"/>
    <property type="match status" value="1"/>
</dbReference>
<reference evidence="1 2" key="1">
    <citation type="submission" date="2019-02" db="EMBL/GenBank/DDBJ databases">
        <title>Deep-cultivation of Planctomycetes and their phenomic and genomic characterization uncovers novel biology.</title>
        <authorList>
            <person name="Wiegand S."/>
            <person name="Jogler M."/>
            <person name="Boedeker C."/>
            <person name="Pinto D."/>
            <person name="Vollmers J."/>
            <person name="Rivas-Marin E."/>
            <person name="Kohn T."/>
            <person name="Peeters S.H."/>
            <person name="Heuer A."/>
            <person name="Rast P."/>
            <person name="Oberbeckmann S."/>
            <person name="Bunk B."/>
            <person name="Jeske O."/>
            <person name="Meyerdierks A."/>
            <person name="Storesund J.E."/>
            <person name="Kallscheuer N."/>
            <person name="Luecker S."/>
            <person name="Lage O.M."/>
            <person name="Pohl T."/>
            <person name="Merkel B.J."/>
            <person name="Hornburger P."/>
            <person name="Mueller R.-W."/>
            <person name="Bruemmer F."/>
            <person name="Labrenz M."/>
            <person name="Spormann A.M."/>
            <person name="Op den Camp H."/>
            <person name="Overmann J."/>
            <person name="Amann R."/>
            <person name="Jetten M.S.M."/>
            <person name="Mascher T."/>
            <person name="Medema M.H."/>
            <person name="Devos D.P."/>
            <person name="Kaster A.-K."/>
            <person name="Ovreas L."/>
            <person name="Rohde M."/>
            <person name="Galperin M.Y."/>
            <person name="Jogler C."/>
        </authorList>
    </citation>
    <scope>NUCLEOTIDE SEQUENCE [LARGE SCALE GENOMIC DNA]</scope>
    <source>
        <strain evidence="1 2">HG66A1</strain>
    </source>
</reference>
<proteinExistence type="predicted"/>
<dbReference type="PANTHER" id="PTHR38567:SF1">
    <property type="entry name" value="DUF4291 DOMAIN-CONTAINING PROTEIN"/>
    <property type="match status" value="1"/>
</dbReference>
<dbReference type="EMBL" id="CP036266">
    <property type="protein sequence ID" value="QDT19155.1"/>
    <property type="molecule type" value="Genomic_DNA"/>
</dbReference>
<protein>
    <recommendedName>
        <fullName evidence="3">DUF4291 domain-containing protein</fullName>
    </recommendedName>
</protein>
<accession>A0A517PIH3</accession>
<gene>
    <name evidence="1" type="ORF">HG66A1_09190</name>
</gene>
<dbReference type="InterPro" id="IPR025633">
    <property type="entry name" value="DUF4291"/>
</dbReference>
<evidence type="ECO:0008006" key="3">
    <source>
        <dbReference type="Google" id="ProtNLM"/>
    </source>
</evidence>
<dbReference type="Proteomes" id="UP000320421">
    <property type="component" value="Chromosome"/>
</dbReference>
<dbReference type="AlphaFoldDB" id="A0A517PIH3"/>